<evidence type="ECO:0000313" key="3">
    <source>
        <dbReference type="WBParaSite" id="ACRNAN_scaffold4990.g27048.t1"/>
    </source>
</evidence>
<proteinExistence type="predicted"/>
<reference evidence="3" key="1">
    <citation type="submission" date="2022-11" db="UniProtKB">
        <authorList>
            <consortium name="WormBaseParasite"/>
        </authorList>
    </citation>
    <scope>IDENTIFICATION</scope>
</reference>
<evidence type="ECO:0000313" key="2">
    <source>
        <dbReference type="Proteomes" id="UP000887540"/>
    </source>
</evidence>
<keyword evidence="1" id="KW-1133">Transmembrane helix</keyword>
<accession>A0A914DZQ2</accession>
<name>A0A914DZQ2_9BILA</name>
<keyword evidence="2" id="KW-1185">Reference proteome</keyword>
<organism evidence="2 3">
    <name type="scientific">Acrobeloides nanus</name>
    <dbReference type="NCBI Taxonomy" id="290746"/>
    <lineage>
        <taxon>Eukaryota</taxon>
        <taxon>Metazoa</taxon>
        <taxon>Ecdysozoa</taxon>
        <taxon>Nematoda</taxon>
        <taxon>Chromadorea</taxon>
        <taxon>Rhabditida</taxon>
        <taxon>Tylenchina</taxon>
        <taxon>Cephalobomorpha</taxon>
        <taxon>Cephaloboidea</taxon>
        <taxon>Cephalobidae</taxon>
        <taxon>Acrobeloides</taxon>
    </lineage>
</organism>
<keyword evidence="1" id="KW-0812">Transmembrane</keyword>
<dbReference type="AlphaFoldDB" id="A0A914DZQ2"/>
<dbReference type="Proteomes" id="UP000887540">
    <property type="component" value="Unplaced"/>
</dbReference>
<sequence>MKFFYNTTFVEPHFSIAGDEDQLAKTRSQIPPTTLKSVAAVAVRPKRSFISTFDYYCIHFLKALFSYGIWLVKLNQFRLRWMRDSNTAHNTT</sequence>
<protein>
    <submittedName>
        <fullName evidence="3">Uncharacterized protein</fullName>
    </submittedName>
</protein>
<feature type="transmembrane region" description="Helical" evidence="1">
    <location>
        <begin position="53"/>
        <end position="72"/>
    </location>
</feature>
<evidence type="ECO:0000256" key="1">
    <source>
        <dbReference type="SAM" id="Phobius"/>
    </source>
</evidence>
<dbReference type="WBParaSite" id="ACRNAN_scaffold4990.g27048.t1">
    <property type="protein sequence ID" value="ACRNAN_scaffold4990.g27048.t1"/>
    <property type="gene ID" value="ACRNAN_scaffold4990.g27048"/>
</dbReference>
<keyword evidence="1" id="KW-0472">Membrane</keyword>